<keyword evidence="3" id="KW-1185">Reference proteome</keyword>
<organism evidence="2 3">
    <name type="scientific">Armillaria solidipes</name>
    <dbReference type="NCBI Taxonomy" id="1076256"/>
    <lineage>
        <taxon>Eukaryota</taxon>
        <taxon>Fungi</taxon>
        <taxon>Dikarya</taxon>
        <taxon>Basidiomycota</taxon>
        <taxon>Agaricomycotina</taxon>
        <taxon>Agaricomycetes</taxon>
        <taxon>Agaricomycetidae</taxon>
        <taxon>Agaricales</taxon>
        <taxon>Marasmiineae</taxon>
        <taxon>Physalacriaceae</taxon>
        <taxon>Armillaria</taxon>
    </lineage>
</organism>
<protein>
    <submittedName>
        <fullName evidence="2">Uncharacterized protein</fullName>
    </submittedName>
</protein>
<evidence type="ECO:0000313" key="3">
    <source>
        <dbReference type="Proteomes" id="UP000218334"/>
    </source>
</evidence>
<proteinExistence type="predicted"/>
<name>A0A2H3CEQ6_9AGAR</name>
<accession>A0A2H3CEQ6</accession>
<evidence type="ECO:0000313" key="2">
    <source>
        <dbReference type="EMBL" id="PBK75257.1"/>
    </source>
</evidence>
<gene>
    <name evidence="2" type="ORF">ARMSODRAFT_1014193</name>
</gene>
<feature type="region of interest" description="Disordered" evidence="1">
    <location>
        <begin position="1"/>
        <end position="136"/>
    </location>
</feature>
<sequence>MSEAFYPNVNGYAGYAYPIPQPPKPKPGVKPVNVFSNDGSFLDRIQRSMKGTSLQETDEKRKREEDLERKRNFDNRFRNRGKRPLPATADSTPADPPTKKQKSDNTSVKTEYQKLVENYSGRNLKGDGAGGHTLTR</sequence>
<reference evidence="3" key="1">
    <citation type="journal article" date="2017" name="Nat. Ecol. Evol.">
        <title>Genome expansion and lineage-specific genetic innovations in the forest pathogenic fungi Armillaria.</title>
        <authorList>
            <person name="Sipos G."/>
            <person name="Prasanna A.N."/>
            <person name="Walter M.C."/>
            <person name="O'Connor E."/>
            <person name="Balint B."/>
            <person name="Krizsan K."/>
            <person name="Kiss B."/>
            <person name="Hess J."/>
            <person name="Varga T."/>
            <person name="Slot J."/>
            <person name="Riley R."/>
            <person name="Boka B."/>
            <person name="Rigling D."/>
            <person name="Barry K."/>
            <person name="Lee J."/>
            <person name="Mihaltcheva S."/>
            <person name="LaButti K."/>
            <person name="Lipzen A."/>
            <person name="Waldron R."/>
            <person name="Moloney N.M."/>
            <person name="Sperisen C."/>
            <person name="Kredics L."/>
            <person name="Vagvoelgyi C."/>
            <person name="Patrignani A."/>
            <person name="Fitzpatrick D."/>
            <person name="Nagy I."/>
            <person name="Doyle S."/>
            <person name="Anderson J.B."/>
            <person name="Grigoriev I.V."/>
            <person name="Gueldener U."/>
            <person name="Muensterkoetter M."/>
            <person name="Nagy L.G."/>
        </authorList>
    </citation>
    <scope>NUCLEOTIDE SEQUENCE [LARGE SCALE GENOMIC DNA]</scope>
    <source>
        <strain evidence="3">28-4</strain>
    </source>
</reference>
<feature type="compositionally biased region" description="Basic and acidic residues" evidence="1">
    <location>
        <begin position="57"/>
        <end position="77"/>
    </location>
</feature>
<evidence type="ECO:0000256" key="1">
    <source>
        <dbReference type="SAM" id="MobiDB-lite"/>
    </source>
</evidence>
<dbReference type="EMBL" id="KZ293418">
    <property type="protein sequence ID" value="PBK75257.1"/>
    <property type="molecule type" value="Genomic_DNA"/>
</dbReference>
<dbReference type="AlphaFoldDB" id="A0A2H3CEQ6"/>
<feature type="compositionally biased region" description="Pro residues" evidence="1">
    <location>
        <begin position="19"/>
        <end position="28"/>
    </location>
</feature>
<feature type="compositionally biased region" description="Low complexity" evidence="1">
    <location>
        <begin position="84"/>
        <end position="93"/>
    </location>
</feature>
<dbReference type="Proteomes" id="UP000218334">
    <property type="component" value="Unassembled WGS sequence"/>
</dbReference>
<feature type="compositionally biased region" description="Gly residues" evidence="1">
    <location>
        <begin position="127"/>
        <end position="136"/>
    </location>
</feature>